<accession>A0AAV6ZND3</accession>
<evidence type="ECO:0000313" key="2">
    <source>
        <dbReference type="Proteomes" id="UP000824782"/>
    </source>
</evidence>
<reference evidence="1" key="1">
    <citation type="thesis" date="2020" institute="ProQuest LLC" country="789 East Eisenhower Parkway, Ann Arbor, MI, USA">
        <title>Comparative Genomics and Chromosome Evolution.</title>
        <authorList>
            <person name="Mudd A.B."/>
        </authorList>
    </citation>
    <scope>NUCLEOTIDE SEQUENCE</scope>
    <source>
        <strain evidence="1">237g6f4</strain>
        <tissue evidence="1">Blood</tissue>
    </source>
</reference>
<organism evidence="1 2">
    <name type="scientific">Engystomops pustulosus</name>
    <name type="common">Tungara frog</name>
    <name type="synonym">Physalaemus pustulosus</name>
    <dbReference type="NCBI Taxonomy" id="76066"/>
    <lineage>
        <taxon>Eukaryota</taxon>
        <taxon>Metazoa</taxon>
        <taxon>Chordata</taxon>
        <taxon>Craniata</taxon>
        <taxon>Vertebrata</taxon>
        <taxon>Euteleostomi</taxon>
        <taxon>Amphibia</taxon>
        <taxon>Batrachia</taxon>
        <taxon>Anura</taxon>
        <taxon>Neobatrachia</taxon>
        <taxon>Hyloidea</taxon>
        <taxon>Leptodactylidae</taxon>
        <taxon>Leiuperinae</taxon>
        <taxon>Engystomops</taxon>
    </lineage>
</organism>
<dbReference type="Proteomes" id="UP000824782">
    <property type="component" value="Unassembled WGS sequence"/>
</dbReference>
<comment type="caution">
    <text evidence="1">The sequence shown here is derived from an EMBL/GenBank/DDBJ whole genome shotgun (WGS) entry which is preliminary data.</text>
</comment>
<protein>
    <submittedName>
        <fullName evidence="1">Uncharacterized protein</fullName>
    </submittedName>
</protein>
<keyword evidence="2" id="KW-1185">Reference proteome</keyword>
<evidence type="ECO:0000313" key="1">
    <source>
        <dbReference type="EMBL" id="KAG8548121.1"/>
    </source>
</evidence>
<gene>
    <name evidence="1" type="ORF">GDO81_026572</name>
</gene>
<dbReference type="AlphaFoldDB" id="A0AAV6ZND3"/>
<proteinExistence type="predicted"/>
<name>A0AAV6ZND3_ENGPU</name>
<sequence>MRVNFSNAYIYIHIAKVQPWPPQSNVIFFFLRVNQVICFLETRIPKQNVEFFEGPQIRSIMVDVLGGSLEDHHLHRLKNQVN</sequence>
<dbReference type="EMBL" id="WNYA01000513">
    <property type="protein sequence ID" value="KAG8548121.1"/>
    <property type="molecule type" value="Genomic_DNA"/>
</dbReference>